<dbReference type="Pfam" id="PF19361">
    <property type="entry name" value="DUF5937"/>
    <property type="match status" value="1"/>
</dbReference>
<keyword evidence="3" id="KW-1185">Reference proteome</keyword>
<dbReference type="InterPro" id="IPR045981">
    <property type="entry name" value="DUF5937"/>
</dbReference>
<proteinExistence type="predicted"/>
<gene>
    <name evidence="2" type="ORF">SAMN05421810_103343</name>
</gene>
<feature type="domain" description="DUF5937" evidence="1">
    <location>
        <begin position="116"/>
        <end position="228"/>
    </location>
</feature>
<name>A0A1I5T0C5_9PSEU</name>
<sequence>MIELVLTAAGAQRVRFAVSPLEEALGAVRVALGVRDHPTHLPWLADHAGHTVHDLEIPELASVLGAPRYITDFLSPPPEGPRTTAEAQFAAIRHTPPDQVAAELALVDADLGPLPDDPARARDLLADQLELAWTTLVAPHWPRIHQVLLADIEHRSTRLAEGGLRAALAGIHPRVRPGERAVLVDIAARERVELDERGLLLLPSVFAWPQLGVITMPPWQPALVYPARGAAAVWEYDRPAPAALAAVVGRTKAALLAALVRPSRRPRPSWPTGWGSRPARCRSTSPRCARRDC</sequence>
<accession>A0A1I5T0C5</accession>
<evidence type="ECO:0000313" key="3">
    <source>
        <dbReference type="Proteomes" id="UP000198727"/>
    </source>
</evidence>
<protein>
    <recommendedName>
        <fullName evidence="1">DUF5937 domain-containing protein</fullName>
    </recommendedName>
</protein>
<evidence type="ECO:0000313" key="2">
    <source>
        <dbReference type="EMBL" id="SFP76480.1"/>
    </source>
</evidence>
<dbReference type="Proteomes" id="UP000198727">
    <property type="component" value="Unassembled WGS sequence"/>
</dbReference>
<reference evidence="3" key="1">
    <citation type="submission" date="2016-10" db="EMBL/GenBank/DDBJ databases">
        <authorList>
            <person name="Varghese N."/>
            <person name="Submissions S."/>
        </authorList>
    </citation>
    <scope>NUCLEOTIDE SEQUENCE [LARGE SCALE GENOMIC DNA]</scope>
    <source>
        <strain evidence="3">CGMCC 4.5579</strain>
    </source>
</reference>
<organism evidence="2 3">
    <name type="scientific">Amycolatopsis arida</name>
    <dbReference type="NCBI Taxonomy" id="587909"/>
    <lineage>
        <taxon>Bacteria</taxon>
        <taxon>Bacillati</taxon>
        <taxon>Actinomycetota</taxon>
        <taxon>Actinomycetes</taxon>
        <taxon>Pseudonocardiales</taxon>
        <taxon>Pseudonocardiaceae</taxon>
        <taxon>Amycolatopsis</taxon>
    </lineage>
</organism>
<dbReference type="EMBL" id="FOWW01000003">
    <property type="protein sequence ID" value="SFP76480.1"/>
    <property type="molecule type" value="Genomic_DNA"/>
</dbReference>
<dbReference type="STRING" id="587909.SAMN05421810_103343"/>
<evidence type="ECO:0000259" key="1">
    <source>
        <dbReference type="Pfam" id="PF19361"/>
    </source>
</evidence>
<dbReference type="RefSeq" id="WP_243859457.1">
    <property type="nucleotide sequence ID" value="NZ_FOWW01000003.1"/>
</dbReference>
<dbReference type="AlphaFoldDB" id="A0A1I5T0C5"/>